<dbReference type="AlphaFoldDB" id="A0A1J7J1U0"/>
<keyword evidence="2" id="KW-1185">Reference proteome</keyword>
<protein>
    <submittedName>
        <fullName evidence="1">Uncharacterized protein</fullName>
    </submittedName>
</protein>
<dbReference type="Proteomes" id="UP000182658">
    <property type="component" value="Unassembled WGS sequence"/>
</dbReference>
<sequence length="161" mass="17924">MTNSSFTVRTKLAACSGPEKLNIYPVANIDGYAIVKIAISNTFWAPYALSEVLSQRKSRRYTILKGGIRSRWKRLYSNKHFAKTLSELLCKHCETPKQFGDVLPDVLLGETSPMISNDHTTSNLTPNPGCVGRVKPRFVFQTQAECQPSPGSQLLLYQGQS</sequence>
<dbReference type="EMBL" id="KV875108">
    <property type="protein sequence ID" value="OIW23124.1"/>
    <property type="molecule type" value="Genomic_DNA"/>
</dbReference>
<gene>
    <name evidence="1" type="ORF">CONLIGDRAFT_649948</name>
</gene>
<organism evidence="1 2">
    <name type="scientific">Coniochaeta ligniaria NRRL 30616</name>
    <dbReference type="NCBI Taxonomy" id="1408157"/>
    <lineage>
        <taxon>Eukaryota</taxon>
        <taxon>Fungi</taxon>
        <taxon>Dikarya</taxon>
        <taxon>Ascomycota</taxon>
        <taxon>Pezizomycotina</taxon>
        <taxon>Sordariomycetes</taxon>
        <taxon>Sordariomycetidae</taxon>
        <taxon>Coniochaetales</taxon>
        <taxon>Coniochaetaceae</taxon>
        <taxon>Coniochaeta</taxon>
    </lineage>
</organism>
<name>A0A1J7J1U0_9PEZI</name>
<evidence type="ECO:0000313" key="1">
    <source>
        <dbReference type="EMBL" id="OIW23124.1"/>
    </source>
</evidence>
<dbReference type="InParanoid" id="A0A1J7J1U0"/>
<reference evidence="1 2" key="1">
    <citation type="submission" date="2016-10" db="EMBL/GenBank/DDBJ databases">
        <title>Draft genome sequence of Coniochaeta ligniaria NRRL30616, a lignocellulolytic fungus for bioabatement of inhibitors in plant biomass hydrolysates.</title>
        <authorList>
            <consortium name="DOE Joint Genome Institute"/>
            <person name="Jimenez D.J."/>
            <person name="Hector R.E."/>
            <person name="Riley R."/>
            <person name="Sun H."/>
            <person name="Grigoriev I.V."/>
            <person name="Van Elsas J.D."/>
            <person name="Nichols N.N."/>
        </authorList>
    </citation>
    <scope>NUCLEOTIDE SEQUENCE [LARGE SCALE GENOMIC DNA]</scope>
    <source>
        <strain evidence="1 2">NRRL 30616</strain>
    </source>
</reference>
<evidence type="ECO:0000313" key="2">
    <source>
        <dbReference type="Proteomes" id="UP000182658"/>
    </source>
</evidence>
<proteinExistence type="predicted"/>
<accession>A0A1J7J1U0</accession>